<gene>
    <name evidence="2" type="ORF">OPV22_008170</name>
</gene>
<feature type="region of interest" description="Disordered" evidence="1">
    <location>
        <begin position="50"/>
        <end position="69"/>
    </location>
</feature>
<dbReference type="AlphaFoldDB" id="A0AAV8R2A9"/>
<protein>
    <submittedName>
        <fullName evidence="2">Uncharacterized protein</fullName>
    </submittedName>
</protein>
<reference evidence="2 3" key="1">
    <citation type="submission" date="2022-12" db="EMBL/GenBank/DDBJ databases">
        <title>Chromosome-scale assembly of the Ensete ventricosum genome.</title>
        <authorList>
            <person name="Dussert Y."/>
            <person name="Stocks J."/>
            <person name="Wendawek A."/>
            <person name="Woldeyes F."/>
            <person name="Nichols R.A."/>
            <person name="Borrell J.S."/>
        </authorList>
    </citation>
    <scope>NUCLEOTIDE SEQUENCE [LARGE SCALE GENOMIC DNA]</scope>
    <source>
        <strain evidence="3">cv. Maze</strain>
        <tissue evidence="2">Seeds</tissue>
    </source>
</reference>
<feature type="compositionally biased region" description="Basic and acidic residues" evidence="1">
    <location>
        <begin position="59"/>
        <end position="69"/>
    </location>
</feature>
<dbReference type="EMBL" id="JAQQAF010000003">
    <property type="protein sequence ID" value="KAJ8497618.1"/>
    <property type="molecule type" value="Genomic_DNA"/>
</dbReference>
<name>A0AAV8R2A9_ENSVE</name>
<keyword evidence="3" id="KW-1185">Reference proteome</keyword>
<comment type="caution">
    <text evidence="2">The sequence shown here is derived from an EMBL/GenBank/DDBJ whole genome shotgun (WGS) entry which is preliminary data.</text>
</comment>
<evidence type="ECO:0000313" key="3">
    <source>
        <dbReference type="Proteomes" id="UP001222027"/>
    </source>
</evidence>
<dbReference type="Proteomes" id="UP001222027">
    <property type="component" value="Unassembled WGS sequence"/>
</dbReference>
<organism evidence="2 3">
    <name type="scientific">Ensete ventricosum</name>
    <name type="common">Abyssinian banana</name>
    <name type="synonym">Musa ensete</name>
    <dbReference type="NCBI Taxonomy" id="4639"/>
    <lineage>
        <taxon>Eukaryota</taxon>
        <taxon>Viridiplantae</taxon>
        <taxon>Streptophyta</taxon>
        <taxon>Embryophyta</taxon>
        <taxon>Tracheophyta</taxon>
        <taxon>Spermatophyta</taxon>
        <taxon>Magnoliopsida</taxon>
        <taxon>Liliopsida</taxon>
        <taxon>Zingiberales</taxon>
        <taxon>Musaceae</taxon>
        <taxon>Ensete</taxon>
    </lineage>
</organism>
<proteinExistence type="predicted"/>
<evidence type="ECO:0000256" key="1">
    <source>
        <dbReference type="SAM" id="MobiDB-lite"/>
    </source>
</evidence>
<accession>A0AAV8R2A9</accession>
<evidence type="ECO:0000313" key="2">
    <source>
        <dbReference type="EMBL" id="KAJ8497618.1"/>
    </source>
</evidence>
<sequence>MMSRCRRVSFSGKNGVSVKMTINIYMQRKGDGRQIGRIHDRGGRCRLRRVEKGPVSAPRLREGKSQQCY</sequence>